<keyword evidence="10" id="KW-1015">Disulfide bond</keyword>
<evidence type="ECO:0000256" key="12">
    <source>
        <dbReference type="ARBA" id="ARBA00023180"/>
    </source>
</evidence>
<dbReference type="InterPro" id="IPR003961">
    <property type="entry name" value="FN3_dom"/>
</dbReference>
<dbReference type="EMBL" id="OU893340">
    <property type="protein sequence ID" value="CAG9796853.1"/>
    <property type="molecule type" value="Genomic_DNA"/>
</dbReference>
<evidence type="ECO:0000256" key="3">
    <source>
        <dbReference type="ARBA" id="ARBA00006692"/>
    </source>
</evidence>
<dbReference type="InterPro" id="IPR036179">
    <property type="entry name" value="Ig-like_dom_sf"/>
</dbReference>
<dbReference type="FunFam" id="2.60.40.10:FF:000802">
    <property type="entry name" value="Muscle M-line assembly protein unc-89"/>
    <property type="match status" value="1"/>
</dbReference>
<keyword evidence="7" id="KW-0677">Repeat</keyword>
<dbReference type="InterPro" id="IPR007110">
    <property type="entry name" value="Ig-like_dom"/>
</dbReference>
<evidence type="ECO:0000256" key="5">
    <source>
        <dbReference type="ARBA" id="ARBA00022490"/>
    </source>
</evidence>
<feature type="domain" description="Protein kinase" evidence="17">
    <location>
        <begin position="2550"/>
        <end position="2805"/>
    </location>
</feature>
<feature type="domain" description="Fibronectin type-III" evidence="19">
    <location>
        <begin position="3115"/>
        <end position="3209"/>
    </location>
</feature>
<dbReference type="SUPFAM" id="SSF56112">
    <property type="entry name" value="Protein kinase-like (PK-like)"/>
    <property type="match status" value="2"/>
</dbReference>
<proteinExistence type="inferred from homology"/>
<feature type="domain" description="Ig-like" evidence="18">
    <location>
        <begin position="794"/>
        <end position="884"/>
    </location>
</feature>
<comment type="subcellular location">
    <subcellularLocation>
        <location evidence="1">Cytoplasm</location>
        <location evidence="1">Myofibril</location>
        <location evidence="1">Sarcomere</location>
        <location evidence="1">A band</location>
    </subcellularLocation>
    <subcellularLocation>
        <location evidence="2">Secreted</location>
    </subcellularLocation>
</comment>
<gene>
    <name evidence="20" type="ORF">DIATSA_LOCUS14004</name>
</gene>
<keyword evidence="4" id="KW-0728">SH3 domain</keyword>
<dbReference type="FunFam" id="2.60.40.10:FF:000147">
    <property type="entry name" value="Myosin light chain kinase"/>
    <property type="match status" value="1"/>
</dbReference>
<dbReference type="GO" id="GO:0005576">
    <property type="term" value="C:extracellular region"/>
    <property type="evidence" value="ECO:0007669"/>
    <property type="project" value="UniProtKB-SubCell"/>
</dbReference>
<dbReference type="FunFam" id="2.60.40.10:FF:000873">
    <property type="entry name" value="Muscle M-line assembly protein unc-89"/>
    <property type="match status" value="1"/>
</dbReference>
<dbReference type="Pfam" id="PF07679">
    <property type="entry name" value="I-set"/>
    <property type="match status" value="21"/>
</dbReference>
<feature type="domain" description="Ig-like" evidence="18">
    <location>
        <begin position="2431"/>
        <end position="2520"/>
    </location>
</feature>
<dbReference type="Pfam" id="PF00069">
    <property type="entry name" value="Pkinase"/>
    <property type="match status" value="2"/>
</dbReference>
<keyword evidence="21" id="KW-1185">Reference proteome</keyword>
<dbReference type="GO" id="GO:0045214">
    <property type="term" value="P:sarcomere organization"/>
    <property type="evidence" value="ECO:0007669"/>
    <property type="project" value="UniProtKB-ARBA"/>
</dbReference>
<comment type="similarity">
    <text evidence="3">Belongs to the protein kinase superfamily. CAMK Ser/Thr protein kinase family.</text>
</comment>
<evidence type="ECO:0000256" key="2">
    <source>
        <dbReference type="ARBA" id="ARBA00004613"/>
    </source>
</evidence>
<feature type="compositionally biased region" description="Polar residues" evidence="16">
    <location>
        <begin position="170"/>
        <end position="190"/>
    </location>
</feature>
<feature type="domain" description="Ig-like" evidence="18">
    <location>
        <begin position="1389"/>
        <end position="1478"/>
    </location>
</feature>
<keyword evidence="11" id="KW-0514">Muscle protein</keyword>
<feature type="domain" description="Ig-like" evidence="18">
    <location>
        <begin position="2079"/>
        <end position="2168"/>
    </location>
</feature>
<feature type="domain" description="Ig-like" evidence="18">
    <location>
        <begin position="3019"/>
        <end position="3103"/>
    </location>
</feature>
<dbReference type="FunFam" id="2.60.40.10:FF:000145">
    <property type="entry name" value="Myosin light chain kinase, smooth muscle"/>
    <property type="match status" value="2"/>
</dbReference>
<dbReference type="Pfam" id="PF00041">
    <property type="entry name" value="fn3"/>
    <property type="match status" value="2"/>
</dbReference>
<dbReference type="GO" id="GO:0031430">
    <property type="term" value="C:M band"/>
    <property type="evidence" value="ECO:0007669"/>
    <property type="project" value="UniProtKB-ARBA"/>
</dbReference>
<evidence type="ECO:0000256" key="15">
    <source>
        <dbReference type="ARBA" id="ARBA00068688"/>
    </source>
</evidence>
<evidence type="ECO:0000259" key="17">
    <source>
        <dbReference type="PROSITE" id="PS50011"/>
    </source>
</evidence>
<evidence type="ECO:0000256" key="13">
    <source>
        <dbReference type="ARBA" id="ARBA00023319"/>
    </source>
</evidence>
<name>A0A9N9RHL9_9NEOP</name>
<evidence type="ECO:0000313" key="21">
    <source>
        <dbReference type="Proteomes" id="UP001153714"/>
    </source>
</evidence>
<feature type="domain" description="Ig-like" evidence="18">
    <location>
        <begin position="1881"/>
        <end position="1971"/>
    </location>
</feature>
<keyword evidence="13" id="KW-0393">Immunoglobulin domain</keyword>
<dbReference type="CDD" id="cd00063">
    <property type="entry name" value="FN3"/>
    <property type="match status" value="2"/>
</dbReference>
<dbReference type="OrthoDB" id="2570713at2759"/>
<evidence type="ECO:0000256" key="4">
    <source>
        <dbReference type="ARBA" id="ARBA00022443"/>
    </source>
</evidence>
<evidence type="ECO:0000256" key="7">
    <source>
        <dbReference type="ARBA" id="ARBA00022737"/>
    </source>
</evidence>
<dbReference type="SMART" id="SM00409">
    <property type="entry name" value="IG"/>
    <property type="match status" value="21"/>
</dbReference>
<feature type="domain" description="Ig-like" evidence="18">
    <location>
        <begin position="208"/>
        <end position="411"/>
    </location>
</feature>
<evidence type="ECO:0000313" key="20">
    <source>
        <dbReference type="EMBL" id="CAG9796853.1"/>
    </source>
</evidence>
<dbReference type="SUPFAM" id="SSF48726">
    <property type="entry name" value="Immunoglobulin"/>
    <property type="match status" value="21"/>
</dbReference>
<dbReference type="PROSITE" id="PS50853">
    <property type="entry name" value="FN3"/>
    <property type="match status" value="2"/>
</dbReference>
<feature type="compositionally biased region" description="Low complexity" evidence="16">
    <location>
        <begin position="1"/>
        <end position="39"/>
    </location>
</feature>
<feature type="region of interest" description="Disordered" evidence="16">
    <location>
        <begin position="1"/>
        <end position="66"/>
    </location>
</feature>
<dbReference type="InterPro" id="IPR013098">
    <property type="entry name" value="Ig_I-set"/>
</dbReference>
<dbReference type="GO" id="GO:0005524">
    <property type="term" value="F:ATP binding"/>
    <property type="evidence" value="ECO:0007669"/>
    <property type="project" value="UniProtKB-KW"/>
</dbReference>
<dbReference type="FunFam" id="2.60.40.10:FF:001381">
    <property type="entry name" value="Uncharacterized protein, isoform C"/>
    <property type="match status" value="1"/>
</dbReference>
<feature type="compositionally biased region" description="Basic and acidic residues" evidence="16">
    <location>
        <begin position="1017"/>
        <end position="1052"/>
    </location>
</feature>
<feature type="domain" description="Ig-like" evidence="18">
    <location>
        <begin position="512"/>
        <end position="603"/>
    </location>
</feature>
<dbReference type="Gene3D" id="3.30.200.20">
    <property type="entry name" value="Phosphorylase Kinase, domain 1"/>
    <property type="match status" value="1"/>
</dbReference>
<dbReference type="GO" id="GO:0060298">
    <property type="term" value="P:positive regulation of sarcomere organization"/>
    <property type="evidence" value="ECO:0007669"/>
    <property type="project" value="UniProtKB-ARBA"/>
</dbReference>
<dbReference type="Gene3D" id="1.10.510.10">
    <property type="entry name" value="Transferase(Phosphotransferase) domain 1"/>
    <property type="match status" value="2"/>
</dbReference>
<feature type="domain" description="Ig-like" evidence="18">
    <location>
        <begin position="1188"/>
        <end position="1277"/>
    </location>
</feature>
<keyword evidence="8" id="KW-0547">Nucleotide-binding</keyword>
<evidence type="ECO:0000256" key="14">
    <source>
        <dbReference type="ARBA" id="ARBA00061228"/>
    </source>
</evidence>
<feature type="domain" description="Fibronectin type-III" evidence="19">
    <location>
        <begin position="2196"/>
        <end position="2296"/>
    </location>
</feature>
<dbReference type="FunFam" id="2.60.40.10:FF:000940">
    <property type="entry name" value="Muscle M-line assembly protein unc-89"/>
    <property type="match status" value="1"/>
</dbReference>
<dbReference type="InterPro" id="IPR000719">
    <property type="entry name" value="Prot_kinase_dom"/>
</dbReference>
<dbReference type="FunFam" id="2.60.40.10:FF:000796">
    <property type="entry name" value="Muscle M-line assembly protein unc-89"/>
    <property type="match status" value="1"/>
</dbReference>
<dbReference type="InterPro" id="IPR036116">
    <property type="entry name" value="FN3_sf"/>
</dbReference>
<feature type="compositionally biased region" description="Basic and acidic residues" evidence="16">
    <location>
        <begin position="154"/>
        <end position="165"/>
    </location>
</feature>
<feature type="domain" description="Ig-like" evidence="18">
    <location>
        <begin position="1777"/>
        <end position="1867"/>
    </location>
</feature>
<dbReference type="GO" id="GO:0045989">
    <property type="term" value="P:positive regulation of striated muscle contraction"/>
    <property type="evidence" value="ECO:0007669"/>
    <property type="project" value="UniProtKB-ARBA"/>
</dbReference>
<dbReference type="InterPro" id="IPR003598">
    <property type="entry name" value="Ig_sub2"/>
</dbReference>
<dbReference type="FunFam" id="2.60.40.10:FF:000919">
    <property type="entry name" value="Uncharacterized protein, isoform C"/>
    <property type="match status" value="1"/>
</dbReference>
<evidence type="ECO:0000259" key="18">
    <source>
        <dbReference type="PROSITE" id="PS50835"/>
    </source>
</evidence>
<dbReference type="InterPro" id="IPR011009">
    <property type="entry name" value="Kinase-like_dom_sf"/>
</dbReference>
<keyword evidence="9" id="KW-0067">ATP-binding</keyword>
<dbReference type="SMART" id="SM00060">
    <property type="entry name" value="FN3"/>
    <property type="match status" value="2"/>
</dbReference>
<organism evidence="20 21">
    <name type="scientific">Diatraea saccharalis</name>
    <name type="common">sugarcane borer</name>
    <dbReference type="NCBI Taxonomy" id="40085"/>
    <lineage>
        <taxon>Eukaryota</taxon>
        <taxon>Metazoa</taxon>
        <taxon>Ecdysozoa</taxon>
        <taxon>Arthropoda</taxon>
        <taxon>Hexapoda</taxon>
        <taxon>Insecta</taxon>
        <taxon>Pterygota</taxon>
        <taxon>Neoptera</taxon>
        <taxon>Endopterygota</taxon>
        <taxon>Lepidoptera</taxon>
        <taxon>Glossata</taxon>
        <taxon>Ditrysia</taxon>
        <taxon>Pyraloidea</taxon>
        <taxon>Crambidae</taxon>
        <taxon>Crambinae</taxon>
        <taxon>Diatraea</taxon>
    </lineage>
</organism>
<dbReference type="PROSITE" id="PS50011">
    <property type="entry name" value="PROTEIN_KINASE_DOM"/>
    <property type="match status" value="2"/>
</dbReference>
<accession>A0A9N9RHL9</accession>
<evidence type="ECO:0000259" key="19">
    <source>
        <dbReference type="PROSITE" id="PS50853"/>
    </source>
</evidence>
<dbReference type="SMART" id="SM00408">
    <property type="entry name" value="IGc2"/>
    <property type="match status" value="19"/>
</dbReference>
<dbReference type="GO" id="GO:0040017">
    <property type="term" value="P:positive regulation of locomotion"/>
    <property type="evidence" value="ECO:0007669"/>
    <property type="project" value="UniProtKB-ARBA"/>
</dbReference>
<feature type="compositionally biased region" description="Basic and acidic residues" evidence="16">
    <location>
        <begin position="1086"/>
        <end position="1097"/>
    </location>
</feature>
<comment type="similarity">
    <text evidence="14">Belongs to the hemolin family.</text>
</comment>
<dbReference type="GO" id="GO:0004672">
    <property type="term" value="F:protein kinase activity"/>
    <property type="evidence" value="ECO:0007669"/>
    <property type="project" value="InterPro"/>
</dbReference>
<dbReference type="FunFam" id="2.60.40.10:FF:000032">
    <property type="entry name" value="palladin isoform X1"/>
    <property type="match status" value="2"/>
</dbReference>
<evidence type="ECO:0000256" key="16">
    <source>
        <dbReference type="SAM" id="MobiDB-lite"/>
    </source>
</evidence>
<dbReference type="FunFam" id="1.10.510.10:FF:000681">
    <property type="entry name" value="Muscle M-line assembly protein unc-89-like Protein"/>
    <property type="match status" value="1"/>
</dbReference>
<feature type="domain" description="Ig-like" evidence="18">
    <location>
        <begin position="1977"/>
        <end position="2065"/>
    </location>
</feature>
<evidence type="ECO:0000256" key="6">
    <source>
        <dbReference type="ARBA" id="ARBA00022525"/>
    </source>
</evidence>
<reference evidence="20" key="1">
    <citation type="submission" date="2021-12" db="EMBL/GenBank/DDBJ databases">
        <authorList>
            <person name="King R."/>
        </authorList>
    </citation>
    <scope>NUCLEOTIDE SEQUENCE</scope>
</reference>
<dbReference type="InterPro" id="IPR003599">
    <property type="entry name" value="Ig_sub"/>
</dbReference>
<evidence type="ECO:0000256" key="1">
    <source>
        <dbReference type="ARBA" id="ARBA00004161"/>
    </source>
</evidence>
<protein>
    <recommendedName>
        <fullName evidence="15">Hemolin</fullName>
    </recommendedName>
</protein>
<feature type="region of interest" description="Disordered" evidence="16">
    <location>
        <begin position="1007"/>
        <end position="1194"/>
    </location>
</feature>
<feature type="compositionally biased region" description="Basic and acidic residues" evidence="16">
    <location>
        <begin position="1114"/>
        <end position="1141"/>
    </location>
</feature>
<feature type="domain" description="Ig-like" evidence="18">
    <location>
        <begin position="889"/>
        <end position="980"/>
    </location>
</feature>
<feature type="domain" description="Protein kinase" evidence="17">
    <location>
        <begin position="3263"/>
        <end position="3517"/>
    </location>
</feature>
<dbReference type="FunFam" id="2.60.40.10:FF:000425">
    <property type="entry name" value="Myosin light chain kinase"/>
    <property type="match status" value="1"/>
</dbReference>
<evidence type="ECO:0000256" key="8">
    <source>
        <dbReference type="ARBA" id="ARBA00022741"/>
    </source>
</evidence>
<dbReference type="FunFam" id="2.60.40.10:FF:000344">
    <property type="entry name" value="Muscle M-line assembly protein unc-89"/>
    <property type="match status" value="1"/>
</dbReference>
<dbReference type="PROSITE" id="PS50835">
    <property type="entry name" value="IG_LIKE"/>
    <property type="match status" value="17"/>
</dbReference>
<evidence type="ECO:0000256" key="10">
    <source>
        <dbReference type="ARBA" id="ARBA00023157"/>
    </source>
</evidence>
<evidence type="ECO:0000256" key="9">
    <source>
        <dbReference type="ARBA" id="ARBA00022840"/>
    </source>
</evidence>
<feature type="domain" description="Ig-like" evidence="18">
    <location>
        <begin position="1581"/>
        <end position="1674"/>
    </location>
</feature>
<dbReference type="GO" id="GO:0007525">
    <property type="term" value="P:somatic muscle development"/>
    <property type="evidence" value="ECO:0007669"/>
    <property type="project" value="UniProtKB-ARBA"/>
</dbReference>
<sequence>MSRYSRSSRLSGEYSSSSRKLSSYESSSSAYDSSGISSYSRRESGSCVESGSRVESGKYEIGGTEGSALSRIESKYSSARTGIESSNDSSYDTASKLDSLASKYGIESNYEASSKIDSIASKYGIDSINSGTKIEGRTSKYSLETSIDGDKIEGVSSKAESRYESVKNGGRSSESQYSKTAISNGSVSTGEYESVRSISKSESQDGKPVFTKTLEGQNIEPGENAVFECALRESMDSVKVTWLKDNKPLADRLMDRVSISTKTGHHKLELMHCREDDSGVYTARAENVKGNSHCTAQLVVHELTPEQRRERNALNAPYFLVALKDTEIMENTYLRFMVKVKGDPNPDVKFFRDGKEIVSSSESDRVSIIRTRADKGCYELVIADVNQTDAGLYSCKAINIYGEVSSEAKVTVVDDKNIFFELAPGGEGLLTKGEKPTFSWKRDGQPFDPEERFKVLLGDDEDSLALVFQHVKPEDAGLYTCVAKTSTGNISCSAELTVQGAVNELHREPEKPKLVIEHREAIVSAGASAMLELQCKGYPKPSIVFKHDGKIIEADTRHKFLYEDDESMSLVIKNVSAADAGIYHVTASNELGEDSTTMQLIVKAAPKIKKKIENQTCMAGSTHTVTIEIEGTPAPEVQFYKDGVEIKSSERIQIVKESDEVYKIIIKDAKLIDTGSYSVVVKNEVNQCSDFWQWQVTSPPRVTKKLGESRVCSEKETVTFEIETEAEPAPTVKWFKNKTELLESSSIKISESGKAHRLVITSAARADAGEYSCEIRNVHGVVTDSCKLNVRGAPMFTKKLTDMSANEGDVNIEFTVNVEAYPEPSVRWYLGDVEVTEKKSVFSRVDSGNTHKLILKEVSAEYSGKYTCRVNNELGSDECDATFTVNRKPRFTKSLVDMTVDAGTTLKLEVEVEGCPEPRVKWYKDGRELTTDARIKIERDTKRLENYHLTVTLVKEEDGGEYEVRAENEMGSVSSKSTVTVHTREVHSRLKKETIVENELEDESKSLKYTVEEPVDSDEKKKAEKGKTKPEEAEEKSFWDDMNEDTVKKVTIDEIDTPAPEKAKKSLTEPEAAEEKSIWDDIDDDGLPKKLKVDDVNKPAQNKGRKSITEPEVAEEKSFWDENHNEQNKKPIIEEIDDNKQTGKKSVTEPEVIEEIQAPEELSSSKRKSIKKDTPKEEPLSAEIEAPPKLGESSMKDGNAYESLPLVYTVQAFGSPKPAVRWLHNGKEVKPSGRVHMSNDGDVYKMVIDNVEMKDAGKWQCEVSNDLGKQVQQAELSVTPASDYRKPIFTTPLEAQRVMQREPVTLRAVCTADPLPHVTWLLNGVEIPPSAAIQPNVESTQIEHGLNECVFTLHIPTGRHTDTGVYTIQAKNVHGVGESSARLDILLRPELEGLRDVTAVPFEETHFVCNMRANPVAEVKWSKDGYVIQPSPRHEIIEDVPAETYKLVVKEVSVEDAGLYTITATNEIGEASMQARLSVHTGEPIFTKPLQKETIKDYEDATLRVRCDGVPKPQVLWYRDDVQIENDDRHTITTQVGGQVDSELFIKHFNASDAGKYKVRAVSLAGEAVCSAEISLARATPSFAHKLERQKDVDEGEPLELKAKLDGSPMPTPKWYKDGVELPKDDPRVIQTALPDGTVKLSIEHATPADCGAYKLVITNPHGDMSALCAVAVNPTPRRPSFSQELEDVKAVVGQPLKLEARVMAFPAPEVKWFKDGLPIRPSQSVNFINQPGGIVGLSIDSARPEDAGVYELTVSNRLGEVGSKAKVEVTQKERKPAFLAELMPATVIEGFPARLEVKLLGHPPPLVKWTHNGKEIVPDGNHIRLVSLPDGTHALLIDKATAADAGQYAITATNNKGDTTSQALLSVAKREDDSSPQERPRLIHGLREITAEEGQSLHLSAPFVGNPVPDVTWTKNGEPLTPSDRVLLTCDGKRVGLEISPVELPDAGVYGVKLVNPLGEDSSEGQVNVRKVYTPPTFSQRFSDLQQLPTFDAKFPARVLGVPTPEITWYKDGVPLRHTDKYNIKRDGDACCLYVRDLKPEDAGLYKCVAKNREGEASCEATLDVVDKIGRKQKMEPPSFLKKIGDTEVLRGMSAKFTACATGTPEPDVEWYRNGERLFPCERIRMDKETTGLLRLTLSGVDQSDVGTYSCRIYNPHGEETCSAQLTYDTLEPPTQKRPLADQYSDFDKMKKTGIPMPLADKPIISRMTDRHLTLSWRPSIPHGPRFPVTYQVEMCEVPDGDWFTARTGLRSCACDIRNLQPFRDYRFRVRVENKYGVSDPSPYAQTYRAKLEPDPPKFVPYLEPGIDFRPETSPYFPKDFDIERPPHDGYSQAPQFLRQEYDSQYGVKGHNVNLFWFVYGYPKPKMTYFFNDEPIEIGGRYDWSYTRNGQATLFINKMLERDAGWYEAVATNEHGQARQRVRLELAEYPTFIRRPEETVALQRRTVRLEARVTGVPYPEIKWYRDWQPLAPSARVKIQFIEPDTTVLTIHDVLLKDEGLYSVSARNVAGSVSASAMLHVEEDEHEYSDRIREHPPRVKASTKPFGDFYDLGDELGRGVQGVVYHAAERLSGRNYAAKIMHGHSALKPFMKNELDIMNLLNHRNLVRLHDAYEHDHTLALVTELAGGGELVRDRLLRGPTYTERDVAGYIRQLLRGLQYMHDNSVAHLGLTIGELLLSHAGSDELKICDFGLSRRIQFNKHAALDYGMPEFVAPEVASGEGVSFAADMWSVGIITYILLSGHSPFRGANDRETLTRIREGKWEWHDEEWWSRLSRESRDFISKLLTFNWHERIGVKQALEHPWLTLADKIYQEEYQITTDRLRNYYNLYRDWTANAQCRTWFRRRPLSGAFEHPSKMVYPPGEIYTPEGTPERDVNSRDRNTAPFDLNFKQWEHPDWEVSAKSESHYQNGPDTYLLQLRDVQFPVRLREYMKVACNRSPGYSLSLHDTYDPRTPIIRERRRFTDIMDEEIDDERRDRINNYGTESYTIRRLRHELGTRLDSYAEAQALMESKKDGQLPFFREKPQLLPIREGEPAQLSCFAVGDPKPSVQWFKNDMVLAEGQRVKITEDEEGRSTLSFNPSMHHDVGFYKVVARNKVGQTVARTRIVEATNPDAPDSPTAAEVSDTEVLLRWKQPKYDGNSPVICYGLQYKEGDSVEWKSVADNIDHEFFVVRNLKPDTSYQFRLSSRNRIGWSDKGIPTNLVKTKNPGAPKIEVTKAMKHLQQITESGQEVVLEEEKPKLDYATEERPIEWDSSDSFTERYSFISELWRGKFSIVIKGVDKRNDSVVVSKILEIRPETEVQIQREFECLRRLRHERISNLLGAYQAPGSPVAALILEKLQGADILTYLSSRHDYTEQMVATIVTQILDGLQYLHWRGYCHLDLQPDNVVMASVRSIQVKLIDFGSAHKVTKLGTSVPQVGELEYKAPEIINDEPAYPQTDIWSLGVLTYIMLSGVSPFRGHDDQETKQNISFVRYRFEHLYKEITQEATRFLMFLFKKVPLKRPSAEECYDHRWLTQSDFMIRKRERAVFLGNRLKEFSDEYHEKKSREASQADSVSAAFGKVAPRHLTRSNSIQEELLTNFSSH</sequence>
<keyword evidence="6" id="KW-0964">Secreted</keyword>
<dbReference type="CDD" id="cd00096">
    <property type="entry name" value="Ig"/>
    <property type="match status" value="1"/>
</dbReference>
<dbReference type="PANTHER" id="PTHR47633">
    <property type="entry name" value="IMMUNOGLOBULIN"/>
    <property type="match status" value="1"/>
</dbReference>
<feature type="domain" description="Ig-like" evidence="18">
    <location>
        <begin position="1484"/>
        <end position="1575"/>
    </location>
</feature>
<dbReference type="Proteomes" id="UP001153714">
    <property type="component" value="Chromosome 9"/>
</dbReference>
<feature type="domain" description="Ig-like" evidence="18">
    <location>
        <begin position="434"/>
        <end position="497"/>
    </location>
</feature>
<dbReference type="Gene3D" id="2.60.40.10">
    <property type="entry name" value="Immunoglobulins"/>
    <property type="match status" value="23"/>
</dbReference>
<dbReference type="SUPFAM" id="SSF49265">
    <property type="entry name" value="Fibronectin type III"/>
    <property type="match status" value="2"/>
</dbReference>
<dbReference type="FunFam" id="2.60.40.10:FF:000107">
    <property type="entry name" value="Myosin, light chain kinase a"/>
    <property type="match status" value="5"/>
</dbReference>
<keyword evidence="12" id="KW-0325">Glycoprotein</keyword>
<dbReference type="FunFam" id="2.60.40.10:FF:000345">
    <property type="entry name" value="Muscle M-line assembly protein unc-89"/>
    <property type="match status" value="3"/>
</dbReference>
<dbReference type="PANTHER" id="PTHR47633:SF3">
    <property type="entry name" value="STRIATED MUSCLE PREFERENTIALLY EXPRESSED PROTEIN KINASE"/>
    <property type="match status" value="1"/>
</dbReference>
<feature type="compositionally biased region" description="Basic and acidic residues" evidence="16">
    <location>
        <begin position="1059"/>
        <end position="1079"/>
    </location>
</feature>
<feature type="domain" description="Ig-like" evidence="18">
    <location>
        <begin position="1680"/>
        <end position="1771"/>
    </location>
</feature>
<reference evidence="20" key="2">
    <citation type="submission" date="2022-10" db="EMBL/GenBank/DDBJ databases">
        <authorList>
            <consortium name="ENA_rothamsted_submissions"/>
            <consortium name="culmorum"/>
            <person name="King R."/>
        </authorList>
    </citation>
    <scope>NUCLEOTIDE SEQUENCE</scope>
</reference>
<feature type="domain" description="Ig-like" evidence="18">
    <location>
        <begin position="700"/>
        <end position="789"/>
    </location>
</feature>
<feature type="region of interest" description="Disordered" evidence="16">
    <location>
        <begin position="154"/>
        <end position="190"/>
    </location>
</feature>
<keyword evidence="5" id="KW-0963">Cytoplasm</keyword>
<dbReference type="FunFam" id="2.60.40.10:FF:001036">
    <property type="entry name" value="Muscle M-line assembly protein unc-89"/>
    <property type="match status" value="1"/>
</dbReference>
<dbReference type="InterPro" id="IPR013783">
    <property type="entry name" value="Ig-like_fold"/>
</dbReference>
<evidence type="ECO:0000256" key="11">
    <source>
        <dbReference type="ARBA" id="ARBA00023179"/>
    </source>
</evidence>